<dbReference type="InterPro" id="IPR001509">
    <property type="entry name" value="Epimerase_deHydtase"/>
</dbReference>
<proteinExistence type="predicted"/>
<organism evidence="2 3">
    <name type="scientific">Acanthamoeba castellanii (strain ATCC 30010 / Neff)</name>
    <dbReference type="NCBI Taxonomy" id="1257118"/>
    <lineage>
        <taxon>Eukaryota</taxon>
        <taxon>Amoebozoa</taxon>
        <taxon>Discosea</taxon>
        <taxon>Longamoebia</taxon>
        <taxon>Centramoebida</taxon>
        <taxon>Acanthamoebidae</taxon>
        <taxon>Acanthamoeba</taxon>
    </lineage>
</organism>
<dbReference type="EMBL" id="KB007966">
    <property type="protein sequence ID" value="ELR17967.1"/>
    <property type="molecule type" value="Genomic_DNA"/>
</dbReference>
<evidence type="ECO:0000259" key="1">
    <source>
        <dbReference type="Pfam" id="PF01370"/>
    </source>
</evidence>
<dbReference type="GeneID" id="14918656"/>
<dbReference type="InterPro" id="IPR036291">
    <property type="entry name" value="NAD(P)-bd_dom_sf"/>
</dbReference>
<gene>
    <name evidence="2" type="ORF">ACA1_208450</name>
</gene>
<name>L8GYD3_ACACF</name>
<dbReference type="PANTHER" id="PTHR43245:SF11">
    <property type="entry name" value="LD23561P"/>
    <property type="match status" value="1"/>
</dbReference>
<dbReference type="OrthoDB" id="16464at2759"/>
<evidence type="ECO:0000313" key="2">
    <source>
        <dbReference type="EMBL" id="ELR17967.1"/>
    </source>
</evidence>
<dbReference type="AlphaFoldDB" id="L8GYD3"/>
<dbReference type="InterPro" id="IPR050177">
    <property type="entry name" value="Lipid_A_modif_metabolic_enz"/>
</dbReference>
<accession>L8GYD3</accession>
<dbReference type="Gene3D" id="3.40.50.720">
    <property type="entry name" value="NAD(P)-binding Rossmann-like Domain"/>
    <property type="match status" value="1"/>
</dbReference>
<sequence>MDGKPNVLVLGATGFIGRNLVKYLVENDLAAVTSVDKVLPSLSYLSPQEEALFEKANFMQKNLVSPVSIASIWSDTGIKFDYVINCAAETKYGHNDEVYKERVHHLSVSCAQEAAKQGVKRFIEVSTAQVYEPSNKAKDESGKVDPWTNLAKWKLQCEEDLKKIPGLSVVVVRPAIVYGPGDKTGIAPRILCGAIYKHLDKKMKFLWSGDMKINTVHVHDVVKALFHLCTHGDDGATYNLADKSGTDQELVNKCLASMFGIKTDFFGSIKSNMAKALGMDAVTSQVNDKHVAPWSKMTKEKGIEVTPLSPYLDKELLGNNALSVDGSAIEKTGFTYDVPEFSEAKLREWVDYYTQLKLFPEGYVQ</sequence>
<keyword evidence="3" id="KW-1185">Reference proteome</keyword>
<dbReference type="Pfam" id="PF01370">
    <property type="entry name" value="Epimerase"/>
    <property type="match status" value="1"/>
</dbReference>
<dbReference type="PANTHER" id="PTHR43245">
    <property type="entry name" value="BIFUNCTIONAL POLYMYXIN RESISTANCE PROTEIN ARNA"/>
    <property type="match status" value="1"/>
</dbReference>
<protein>
    <recommendedName>
        <fullName evidence="1">NAD-dependent epimerase/dehydratase domain-containing protein</fullName>
    </recommendedName>
</protein>
<dbReference type="STRING" id="1257118.L8GYD3"/>
<dbReference type="SUPFAM" id="SSF51735">
    <property type="entry name" value="NAD(P)-binding Rossmann-fold domains"/>
    <property type="match status" value="1"/>
</dbReference>
<dbReference type="KEGG" id="acan:ACA1_208450"/>
<reference evidence="2 3" key="1">
    <citation type="journal article" date="2013" name="Genome Biol.">
        <title>Genome of Acanthamoeba castellanii highlights extensive lateral gene transfer and early evolution of tyrosine kinase signaling.</title>
        <authorList>
            <person name="Clarke M."/>
            <person name="Lohan A.J."/>
            <person name="Liu B."/>
            <person name="Lagkouvardos I."/>
            <person name="Roy S."/>
            <person name="Zafar N."/>
            <person name="Bertelli C."/>
            <person name="Schilde C."/>
            <person name="Kianianmomeni A."/>
            <person name="Burglin T.R."/>
            <person name="Frech C."/>
            <person name="Turcotte B."/>
            <person name="Kopec K.O."/>
            <person name="Synnott J.M."/>
            <person name="Choo C."/>
            <person name="Paponov I."/>
            <person name="Finkler A."/>
            <person name="Soon Heng Tan C."/>
            <person name="Hutchins A.P."/>
            <person name="Weinmeier T."/>
            <person name="Rattei T."/>
            <person name="Chu J.S."/>
            <person name="Gimenez G."/>
            <person name="Irimia M."/>
            <person name="Rigden D.J."/>
            <person name="Fitzpatrick D.A."/>
            <person name="Lorenzo-Morales J."/>
            <person name="Bateman A."/>
            <person name="Chiu C.H."/>
            <person name="Tang P."/>
            <person name="Hegemann P."/>
            <person name="Fromm H."/>
            <person name="Raoult D."/>
            <person name="Greub G."/>
            <person name="Miranda-Saavedra D."/>
            <person name="Chen N."/>
            <person name="Nash P."/>
            <person name="Ginger M.L."/>
            <person name="Horn M."/>
            <person name="Schaap P."/>
            <person name="Caler L."/>
            <person name="Loftus B."/>
        </authorList>
    </citation>
    <scope>NUCLEOTIDE SEQUENCE [LARGE SCALE GENOMIC DNA]</scope>
    <source>
        <strain evidence="2 3">Neff</strain>
    </source>
</reference>
<dbReference type="Proteomes" id="UP000011083">
    <property type="component" value="Unassembled WGS sequence"/>
</dbReference>
<feature type="domain" description="NAD-dependent epimerase/dehydratase" evidence="1">
    <location>
        <begin position="7"/>
        <end position="241"/>
    </location>
</feature>
<evidence type="ECO:0000313" key="3">
    <source>
        <dbReference type="Proteomes" id="UP000011083"/>
    </source>
</evidence>
<dbReference type="RefSeq" id="XP_004339984.1">
    <property type="nucleotide sequence ID" value="XM_004339936.1"/>
</dbReference>
<dbReference type="VEuPathDB" id="AmoebaDB:ACA1_208450"/>